<accession>A0AAV9IEA7</accession>
<evidence type="ECO:0000256" key="2">
    <source>
        <dbReference type="SAM" id="Phobius"/>
    </source>
</evidence>
<keyword evidence="2" id="KW-1133">Transmembrane helix</keyword>
<keyword evidence="4" id="KW-1185">Reference proteome</keyword>
<sequence length="111" mass="13061">MLHDLERQVGTNKWTTPRTMTHQNQSIKKVVSSRERKRGYGRRRDSFCMYTRWLYCIVVVSIRKNPSWNRQLAIANPQYRSWKKEWIAIVVASIGLGEGLLFTLIYSGQSL</sequence>
<dbReference type="Proteomes" id="UP001300502">
    <property type="component" value="Unassembled WGS sequence"/>
</dbReference>
<proteinExistence type="predicted"/>
<evidence type="ECO:0000313" key="3">
    <source>
        <dbReference type="EMBL" id="KAK4525551.1"/>
    </source>
</evidence>
<feature type="transmembrane region" description="Helical" evidence="2">
    <location>
        <begin position="86"/>
        <end position="106"/>
    </location>
</feature>
<name>A0AAV9IEA7_9RHOD</name>
<dbReference type="EMBL" id="JANCYU010000031">
    <property type="protein sequence ID" value="KAK4525551.1"/>
    <property type="molecule type" value="Genomic_DNA"/>
</dbReference>
<keyword evidence="2" id="KW-0472">Membrane</keyword>
<comment type="caution">
    <text evidence="3">The sequence shown here is derived from an EMBL/GenBank/DDBJ whole genome shotgun (WGS) entry which is preliminary data.</text>
</comment>
<keyword evidence="2" id="KW-0812">Transmembrane</keyword>
<gene>
    <name evidence="3" type="ORF">GAYE_SCF13G3459</name>
</gene>
<organism evidence="3 4">
    <name type="scientific">Galdieria yellowstonensis</name>
    <dbReference type="NCBI Taxonomy" id="3028027"/>
    <lineage>
        <taxon>Eukaryota</taxon>
        <taxon>Rhodophyta</taxon>
        <taxon>Bangiophyceae</taxon>
        <taxon>Galdieriales</taxon>
        <taxon>Galdieriaceae</taxon>
        <taxon>Galdieria</taxon>
    </lineage>
</organism>
<feature type="region of interest" description="Disordered" evidence="1">
    <location>
        <begin position="1"/>
        <end position="28"/>
    </location>
</feature>
<dbReference type="AlphaFoldDB" id="A0AAV9IEA7"/>
<evidence type="ECO:0000313" key="4">
    <source>
        <dbReference type="Proteomes" id="UP001300502"/>
    </source>
</evidence>
<evidence type="ECO:0000256" key="1">
    <source>
        <dbReference type="SAM" id="MobiDB-lite"/>
    </source>
</evidence>
<reference evidence="3 4" key="1">
    <citation type="submission" date="2022-07" db="EMBL/GenBank/DDBJ databases">
        <title>Genome-wide signatures of adaptation to extreme environments.</title>
        <authorList>
            <person name="Cho C.H."/>
            <person name="Yoon H.S."/>
        </authorList>
    </citation>
    <scope>NUCLEOTIDE SEQUENCE [LARGE SCALE GENOMIC DNA]</scope>
    <source>
        <strain evidence="3 4">108.79 E11</strain>
    </source>
</reference>
<protein>
    <submittedName>
        <fullName evidence="3">Uncharacterized protein</fullName>
    </submittedName>
</protein>
<feature type="compositionally biased region" description="Polar residues" evidence="1">
    <location>
        <begin position="9"/>
        <end position="27"/>
    </location>
</feature>